<keyword evidence="2" id="KW-1185">Reference proteome</keyword>
<evidence type="ECO:0000313" key="2">
    <source>
        <dbReference type="Proteomes" id="UP000655751"/>
    </source>
</evidence>
<evidence type="ECO:0000313" key="1">
    <source>
        <dbReference type="EMBL" id="MBH0778036.1"/>
    </source>
</evidence>
<organism evidence="1 2">
    <name type="scientific">Nocardia bovistercoris</name>
    <dbReference type="NCBI Taxonomy" id="2785916"/>
    <lineage>
        <taxon>Bacteria</taxon>
        <taxon>Bacillati</taxon>
        <taxon>Actinomycetota</taxon>
        <taxon>Actinomycetes</taxon>
        <taxon>Mycobacteriales</taxon>
        <taxon>Nocardiaceae</taxon>
        <taxon>Nocardia</taxon>
    </lineage>
</organism>
<dbReference type="EMBL" id="JADMLG010000006">
    <property type="protein sequence ID" value="MBH0778036.1"/>
    <property type="molecule type" value="Genomic_DNA"/>
</dbReference>
<protein>
    <submittedName>
        <fullName evidence="1">Uncharacterized protein</fullName>
    </submittedName>
</protein>
<gene>
    <name evidence="1" type="ORF">IT779_17295</name>
</gene>
<comment type="caution">
    <text evidence="1">The sequence shown here is derived from an EMBL/GenBank/DDBJ whole genome shotgun (WGS) entry which is preliminary data.</text>
</comment>
<proteinExistence type="predicted"/>
<dbReference type="RefSeq" id="WP_196150336.1">
    <property type="nucleotide sequence ID" value="NZ_JADMLG010000006.1"/>
</dbReference>
<accession>A0A931ICJ3</accession>
<sequence length="198" mass="21604">MNPYPRIAEGRVRVDRVLNEFGRTTVVRSPFDTDAGPLRHPDSPPPDISDVEPCCRLLASTDEPPLPDIDADTLGPIHPVSADLVGRTVAGLAIVSQLLREESSAKRGRDSLCDPELPTRLIVEWGISLAWADNPVLTFVDETLIDSTVRALDCGVSCIGVGSERVYPGDLVQLHHSLVETVSALQAPLWRRPDSEDR</sequence>
<name>A0A931ICJ3_9NOCA</name>
<dbReference type="AlphaFoldDB" id="A0A931ICJ3"/>
<dbReference type="Proteomes" id="UP000655751">
    <property type="component" value="Unassembled WGS sequence"/>
</dbReference>
<reference evidence="1" key="1">
    <citation type="submission" date="2020-11" db="EMBL/GenBank/DDBJ databases">
        <title>Nocardia NEAU-351.nov., a novel actinomycete isolated from the cow dung.</title>
        <authorList>
            <person name="Zhang X."/>
        </authorList>
    </citation>
    <scope>NUCLEOTIDE SEQUENCE</scope>
    <source>
        <strain evidence="1">NEAU-351</strain>
    </source>
</reference>